<sequence length="96" mass="11218">MSEYHPNIRDEVRRAYIFKGPWSIRLLFIKYNITMSRVRGQGYDGASNMQSEFNSLKTLIMKKNIPAFYVHCFAHQLQLTFVTTAKNHDEMASISI</sequence>
<dbReference type="PANTHER" id="PTHR45749">
    <property type="match status" value="1"/>
</dbReference>
<dbReference type="PANTHER" id="PTHR45749:SF36">
    <property type="entry name" value="ZINC FINGER MYM-TYPE PROTEIN 1-LIKE"/>
    <property type="match status" value="1"/>
</dbReference>
<proteinExistence type="predicted"/>
<dbReference type="EnsemblPlants" id="Kaladp0490s0004.1.v1.1">
    <property type="protein sequence ID" value="Kaladp0490s0004.1.v1.1"/>
    <property type="gene ID" value="Kaladp0490s0004.v1.1"/>
</dbReference>
<evidence type="ECO:0000313" key="2">
    <source>
        <dbReference type="Proteomes" id="UP000594263"/>
    </source>
</evidence>
<dbReference type="Proteomes" id="UP000594263">
    <property type="component" value="Unplaced"/>
</dbReference>
<accession>A0A7N0VCT0</accession>
<name>A0A7N0VCT0_KALFE</name>
<dbReference type="Gramene" id="Kaladp0490s0004.1.v1.1">
    <property type="protein sequence ID" value="Kaladp0490s0004.1.v1.1"/>
    <property type="gene ID" value="Kaladp0490s0004.v1.1"/>
</dbReference>
<dbReference type="AlphaFoldDB" id="A0A7N0VCT0"/>
<evidence type="ECO:0008006" key="3">
    <source>
        <dbReference type="Google" id="ProtNLM"/>
    </source>
</evidence>
<protein>
    <recommendedName>
        <fullName evidence="3">DUF4371 domain-containing protein</fullName>
    </recommendedName>
</protein>
<evidence type="ECO:0000313" key="1">
    <source>
        <dbReference type="EnsemblPlants" id="Kaladp0490s0004.1.v1.1"/>
    </source>
</evidence>
<organism evidence="1 2">
    <name type="scientific">Kalanchoe fedtschenkoi</name>
    <name type="common">Lavender scallops</name>
    <name type="synonym">South American air plant</name>
    <dbReference type="NCBI Taxonomy" id="63787"/>
    <lineage>
        <taxon>Eukaryota</taxon>
        <taxon>Viridiplantae</taxon>
        <taxon>Streptophyta</taxon>
        <taxon>Embryophyta</taxon>
        <taxon>Tracheophyta</taxon>
        <taxon>Spermatophyta</taxon>
        <taxon>Magnoliopsida</taxon>
        <taxon>eudicotyledons</taxon>
        <taxon>Gunneridae</taxon>
        <taxon>Pentapetalae</taxon>
        <taxon>Saxifragales</taxon>
        <taxon>Crassulaceae</taxon>
        <taxon>Kalanchoe</taxon>
    </lineage>
</organism>
<keyword evidence="2" id="KW-1185">Reference proteome</keyword>
<reference evidence="1" key="1">
    <citation type="submission" date="2021-01" db="UniProtKB">
        <authorList>
            <consortium name="EnsemblPlants"/>
        </authorList>
    </citation>
    <scope>IDENTIFICATION</scope>
</reference>